<keyword evidence="7" id="KW-1185">Reference proteome</keyword>
<evidence type="ECO:0000256" key="2">
    <source>
        <dbReference type="ARBA" id="ARBA00022478"/>
    </source>
</evidence>
<protein>
    <recommendedName>
        <fullName evidence="1">DNA-directed RNA polymerase</fullName>
        <ecNumber evidence="1">2.7.7.6</ecNumber>
    </recommendedName>
</protein>
<gene>
    <name evidence="6" type="ORF">K503DRAFT_805354</name>
</gene>
<name>A0A1B7MI47_9AGAM</name>
<keyword evidence="5" id="KW-0804">Transcription</keyword>
<keyword evidence="4" id="KW-0548">Nucleotidyltransferase</keyword>
<dbReference type="InterPro" id="IPR042102">
    <property type="entry name" value="RNA_pol_Rpb1_3_sf"/>
</dbReference>
<evidence type="ECO:0000256" key="4">
    <source>
        <dbReference type="ARBA" id="ARBA00022695"/>
    </source>
</evidence>
<dbReference type="EMBL" id="KV449060">
    <property type="protein sequence ID" value="OAX32276.1"/>
    <property type="molecule type" value="Genomic_DNA"/>
</dbReference>
<dbReference type="SUPFAM" id="SSF64484">
    <property type="entry name" value="beta and beta-prime subunits of DNA dependent RNA-polymerase"/>
    <property type="match status" value="1"/>
</dbReference>
<dbReference type="GO" id="GO:0000428">
    <property type="term" value="C:DNA-directed RNA polymerase complex"/>
    <property type="evidence" value="ECO:0007669"/>
    <property type="project" value="UniProtKB-KW"/>
</dbReference>
<reference evidence="6 7" key="1">
    <citation type="submission" date="2016-06" db="EMBL/GenBank/DDBJ databases">
        <title>Comparative genomics of the ectomycorrhizal sister species Rhizopogon vinicolor and Rhizopogon vesiculosus (Basidiomycota: Boletales) reveals a divergence of the mating type B locus.</title>
        <authorList>
            <consortium name="DOE Joint Genome Institute"/>
            <person name="Mujic A.B."/>
            <person name="Kuo A."/>
            <person name="Tritt A."/>
            <person name="Lipzen A."/>
            <person name="Chen C."/>
            <person name="Johnson J."/>
            <person name="Sharma A."/>
            <person name="Barry K."/>
            <person name="Grigoriev I.V."/>
            <person name="Spatafora J.W."/>
        </authorList>
    </citation>
    <scope>NUCLEOTIDE SEQUENCE [LARGE SCALE GENOMIC DNA]</scope>
    <source>
        <strain evidence="6 7">AM-OR11-026</strain>
    </source>
</reference>
<accession>A0A1B7MI47</accession>
<dbReference type="OrthoDB" id="2653609at2759"/>
<evidence type="ECO:0000256" key="3">
    <source>
        <dbReference type="ARBA" id="ARBA00022679"/>
    </source>
</evidence>
<dbReference type="AlphaFoldDB" id="A0A1B7MI47"/>
<organism evidence="6 7">
    <name type="scientific">Rhizopogon vinicolor AM-OR11-026</name>
    <dbReference type="NCBI Taxonomy" id="1314800"/>
    <lineage>
        <taxon>Eukaryota</taxon>
        <taxon>Fungi</taxon>
        <taxon>Dikarya</taxon>
        <taxon>Basidiomycota</taxon>
        <taxon>Agaricomycotina</taxon>
        <taxon>Agaricomycetes</taxon>
        <taxon>Agaricomycetidae</taxon>
        <taxon>Boletales</taxon>
        <taxon>Suillineae</taxon>
        <taxon>Rhizopogonaceae</taxon>
        <taxon>Rhizopogon</taxon>
    </lineage>
</organism>
<dbReference type="Proteomes" id="UP000092154">
    <property type="component" value="Unassembled WGS sequence"/>
</dbReference>
<evidence type="ECO:0000256" key="5">
    <source>
        <dbReference type="ARBA" id="ARBA00023163"/>
    </source>
</evidence>
<dbReference type="GO" id="GO:0003899">
    <property type="term" value="F:DNA-directed RNA polymerase activity"/>
    <property type="evidence" value="ECO:0007669"/>
    <property type="project" value="UniProtKB-EC"/>
</dbReference>
<dbReference type="STRING" id="1314800.A0A1B7MI47"/>
<sequence length="89" mass="9711">MPSGEHLASSHTISVVNPGTRQYHLLNYQLTAGHSLQYPQILSMVIPRSVNIQRAPDPKSSNPVFDDGMLIKNGEIIFSVVEKKAVGAL</sequence>
<keyword evidence="3" id="KW-0808">Transferase</keyword>
<dbReference type="InParanoid" id="A0A1B7MI47"/>
<keyword evidence="2" id="KW-0240">DNA-directed RNA polymerase</keyword>
<evidence type="ECO:0000256" key="1">
    <source>
        <dbReference type="ARBA" id="ARBA00012418"/>
    </source>
</evidence>
<evidence type="ECO:0000313" key="7">
    <source>
        <dbReference type="Proteomes" id="UP000092154"/>
    </source>
</evidence>
<dbReference type="Gene3D" id="1.10.274.100">
    <property type="entry name" value="RNA polymerase Rpb1, domain 3"/>
    <property type="match status" value="1"/>
</dbReference>
<evidence type="ECO:0000313" key="6">
    <source>
        <dbReference type="EMBL" id="OAX32276.1"/>
    </source>
</evidence>
<proteinExistence type="predicted"/>
<dbReference type="EC" id="2.7.7.6" evidence="1"/>